<feature type="transmembrane region" description="Helical" evidence="1">
    <location>
        <begin position="169"/>
        <end position="188"/>
    </location>
</feature>
<accession>A0ABS2P3F9</accession>
<keyword evidence="1" id="KW-0812">Transmembrane</keyword>
<comment type="caution">
    <text evidence="2">The sequence shown here is derived from an EMBL/GenBank/DDBJ whole genome shotgun (WGS) entry which is preliminary data.</text>
</comment>
<evidence type="ECO:0000256" key="1">
    <source>
        <dbReference type="SAM" id="Phobius"/>
    </source>
</evidence>
<dbReference type="RefSeq" id="WP_204418255.1">
    <property type="nucleotide sequence ID" value="NZ_JAFBED010000008.1"/>
</dbReference>
<feature type="transmembrane region" description="Helical" evidence="1">
    <location>
        <begin position="208"/>
        <end position="229"/>
    </location>
</feature>
<keyword evidence="3" id="KW-1185">Reference proteome</keyword>
<keyword evidence="1" id="KW-1133">Transmembrane helix</keyword>
<sequence length="254" mass="29954">MAESYKKKRYAAIISPFTTSILHYRKPFVVAWWAASFPGFGHFMLNKYLTAFILISWEVIINNAAHLNEAIYLSMIGRYGDAMEVLDQRWIILYICMYVFSIWDSYRLTIEMNKHYTMAYRDNYPIIIKNTSSLEMNLVDKKSPILALFWSLLTPGLGNLYVTRILSVIFILTWWLIITYQANVYTAIHYTLMGDFSHASQSLIPQWFLFIPSIYCFAAYDSYVSAVEINKLIDRYMSRELKEKYQDLEFKMPL</sequence>
<name>A0ABS2P3F9_9BACI</name>
<protein>
    <submittedName>
        <fullName evidence="2">TM2 domain-containing membrane protein YozV</fullName>
    </submittedName>
</protein>
<organism evidence="2 3">
    <name type="scientific">Sutcliffiella tianshenii</name>
    <dbReference type="NCBI Taxonomy" id="1463404"/>
    <lineage>
        <taxon>Bacteria</taxon>
        <taxon>Bacillati</taxon>
        <taxon>Bacillota</taxon>
        <taxon>Bacilli</taxon>
        <taxon>Bacillales</taxon>
        <taxon>Bacillaceae</taxon>
        <taxon>Sutcliffiella</taxon>
    </lineage>
</organism>
<feature type="transmembrane region" description="Helical" evidence="1">
    <location>
        <begin position="28"/>
        <end position="45"/>
    </location>
</feature>
<gene>
    <name evidence="2" type="ORF">JOC95_003354</name>
</gene>
<keyword evidence="1" id="KW-0472">Membrane</keyword>
<dbReference type="Proteomes" id="UP000737402">
    <property type="component" value="Unassembled WGS sequence"/>
</dbReference>
<dbReference type="EMBL" id="JAFBED010000008">
    <property type="protein sequence ID" value="MBM7621465.1"/>
    <property type="molecule type" value="Genomic_DNA"/>
</dbReference>
<evidence type="ECO:0000313" key="3">
    <source>
        <dbReference type="Proteomes" id="UP000737402"/>
    </source>
</evidence>
<feature type="transmembrane region" description="Helical" evidence="1">
    <location>
        <begin position="85"/>
        <end position="103"/>
    </location>
</feature>
<reference evidence="2 3" key="1">
    <citation type="submission" date="2021-01" db="EMBL/GenBank/DDBJ databases">
        <title>Genomic Encyclopedia of Type Strains, Phase IV (KMG-IV): sequencing the most valuable type-strain genomes for metagenomic binning, comparative biology and taxonomic classification.</title>
        <authorList>
            <person name="Goeker M."/>
        </authorList>
    </citation>
    <scope>NUCLEOTIDE SEQUENCE [LARGE SCALE GENOMIC DNA]</scope>
    <source>
        <strain evidence="2 3">DSM 25879</strain>
    </source>
</reference>
<proteinExistence type="predicted"/>
<evidence type="ECO:0000313" key="2">
    <source>
        <dbReference type="EMBL" id="MBM7621465.1"/>
    </source>
</evidence>